<keyword evidence="2" id="KW-0539">Nucleus</keyword>
<dbReference type="Pfam" id="PF00249">
    <property type="entry name" value="Myb_DNA-binding"/>
    <property type="match status" value="1"/>
</dbReference>
<dbReference type="InParanoid" id="A0A7N2MHL1"/>
<dbReference type="Gene3D" id="1.10.10.60">
    <property type="entry name" value="Homeodomain-like"/>
    <property type="match status" value="1"/>
</dbReference>
<protein>
    <recommendedName>
        <fullName evidence="8">Homeodomain-like superfamily protein</fullName>
    </recommendedName>
</protein>
<sequence length="633" mass="67276">MTEKTKKQKKSFISEDDISSLLQRYSATTVLALLQEVTHSAEVNMDWNALVKNTSTGISDAREYQMLWRHLAYHHTLLHKFDHGAQPLDDDSDLESEVEAFPPVSCESSTEAAACVKVLIASGLPSDTSIPTSSIVEAPLTVNIPSGSSSRASPSENSEATCSMQGMNITVPVSVQKQPLPSAAAPHELLDANGSANGSMPLRRKRKPWSEDEDLELIAAVQKCGEGNWANILRGDFKGDRTATQLSQRWAIIRKRRGNLNMGTNPSGSQLSEERRAAHHAITLALMPVKSLTAARPAGTNTTSNSVLPTTAAEAVKIGSSSLQAKGQSQQGPVPKKTSPVGSLGSTEKSRVAAKKPLTKPGICSDSALRETAVAAGARIASPSDVASFIKATQAKNAVHIKPTGVSSTKLPMPRGVSTQIETQTNVRYVGTGLEAASSSSHPAVTVIPTASHSGSVKAVSPTIQHSPSTFATLLKTSSEHTNIVSSTLPSEVLPKQEVKTAEEIKASASGNAPKEQVQEDKALSSDTETVSKIQMTDVKNPNSSLNKKTDDSAEGTVVDDQAETRQNANENEMMSSPVRGDNQSAPEVNSENQSANEKRANLPSMIEDECGEKQEVLIKIEAGNEIEGEKVK</sequence>
<dbReference type="InterPro" id="IPR001005">
    <property type="entry name" value="SANT/Myb"/>
</dbReference>
<dbReference type="InterPro" id="IPR009057">
    <property type="entry name" value="Homeodomain-like_sf"/>
</dbReference>
<dbReference type="AlphaFoldDB" id="A0A7N2MHL1"/>
<dbReference type="RefSeq" id="XP_030935337.1">
    <property type="nucleotide sequence ID" value="XM_031079477.1"/>
</dbReference>
<evidence type="ECO:0000259" key="4">
    <source>
        <dbReference type="PROSITE" id="PS50090"/>
    </source>
</evidence>
<dbReference type="PANTHER" id="PTHR47206:SF1">
    <property type="entry name" value="HOMEODOMAIN-LIKE SUPERFAMILY PROTEIN"/>
    <property type="match status" value="1"/>
</dbReference>
<keyword evidence="7" id="KW-1185">Reference proteome</keyword>
<name>A0A7N2MHL1_QUELO</name>
<proteinExistence type="predicted"/>
<evidence type="ECO:0000256" key="3">
    <source>
        <dbReference type="SAM" id="MobiDB-lite"/>
    </source>
</evidence>
<reference evidence="6 7" key="1">
    <citation type="journal article" date="2016" name="G3 (Bethesda)">
        <title>First Draft Assembly and Annotation of the Genome of a California Endemic Oak Quercus lobata Nee (Fagaceae).</title>
        <authorList>
            <person name="Sork V.L."/>
            <person name="Fitz-Gibbon S.T."/>
            <person name="Puiu D."/>
            <person name="Crepeau M."/>
            <person name="Gugger P.F."/>
            <person name="Sherman R."/>
            <person name="Stevens K."/>
            <person name="Langley C.H."/>
            <person name="Pellegrini M."/>
            <person name="Salzberg S.L."/>
        </authorList>
    </citation>
    <scope>NUCLEOTIDE SEQUENCE [LARGE SCALE GENOMIC DNA]</scope>
    <source>
        <strain evidence="6 7">cv. SW786</strain>
    </source>
</reference>
<dbReference type="EnsemblPlants" id="QL09p017848:mrna">
    <property type="protein sequence ID" value="QL09p017848:mrna"/>
    <property type="gene ID" value="QL09p017848"/>
</dbReference>
<accession>A0A7N2MHL1</accession>
<evidence type="ECO:0000259" key="5">
    <source>
        <dbReference type="PROSITE" id="PS51294"/>
    </source>
</evidence>
<dbReference type="GO" id="GO:0005634">
    <property type="term" value="C:nucleus"/>
    <property type="evidence" value="ECO:0007669"/>
    <property type="project" value="UniProtKB-SubCell"/>
</dbReference>
<dbReference type="EMBL" id="LRBV02000009">
    <property type="status" value="NOT_ANNOTATED_CDS"/>
    <property type="molecule type" value="Genomic_DNA"/>
</dbReference>
<evidence type="ECO:0000256" key="1">
    <source>
        <dbReference type="ARBA" id="ARBA00004123"/>
    </source>
</evidence>
<feature type="region of interest" description="Disordered" evidence="3">
    <location>
        <begin position="500"/>
        <end position="605"/>
    </location>
</feature>
<feature type="compositionally biased region" description="Polar residues" evidence="3">
    <location>
        <begin position="565"/>
        <end position="575"/>
    </location>
</feature>
<evidence type="ECO:0000313" key="6">
    <source>
        <dbReference type="EnsemblPlants" id="QL09p017848:mrna"/>
    </source>
</evidence>
<comment type="subcellular location">
    <subcellularLocation>
        <location evidence="1">Nucleus</location>
    </subcellularLocation>
</comment>
<feature type="compositionally biased region" description="Polar residues" evidence="3">
    <location>
        <begin position="582"/>
        <end position="596"/>
    </location>
</feature>
<feature type="compositionally biased region" description="Polar residues" evidence="3">
    <location>
        <begin position="321"/>
        <end position="332"/>
    </location>
</feature>
<dbReference type="PROSITE" id="PS50090">
    <property type="entry name" value="MYB_LIKE"/>
    <property type="match status" value="1"/>
</dbReference>
<feature type="domain" description="Myb-like" evidence="4">
    <location>
        <begin position="201"/>
        <end position="250"/>
    </location>
</feature>
<evidence type="ECO:0008006" key="8">
    <source>
        <dbReference type="Google" id="ProtNLM"/>
    </source>
</evidence>
<dbReference type="PANTHER" id="PTHR47206">
    <property type="entry name" value="HOMEODOMAIN-LIKE SUPERFAMILY PROTEIN"/>
    <property type="match status" value="1"/>
</dbReference>
<feature type="domain" description="HTH myb-type" evidence="5">
    <location>
        <begin position="203"/>
        <end position="258"/>
    </location>
</feature>
<dbReference type="OrthoDB" id="608866at2759"/>
<dbReference type="KEGG" id="qlo:115960544"/>
<organism evidence="6 7">
    <name type="scientific">Quercus lobata</name>
    <name type="common">Valley oak</name>
    <dbReference type="NCBI Taxonomy" id="97700"/>
    <lineage>
        <taxon>Eukaryota</taxon>
        <taxon>Viridiplantae</taxon>
        <taxon>Streptophyta</taxon>
        <taxon>Embryophyta</taxon>
        <taxon>Tracheophyta</taxon>
        <taxon>Spermatophyta</taxon>
        <taxon>Magnoliopsida</taxon>
        <taxon>eudicotyledons</taxon>
        <taxon>Gunneridae</taxon>
        <taxon>Pentapetalae</taxon>
        <taxon>rosids</taxon>
        <taxon>fabids</taxon>
        <taxon>Fagales</taxon>
        <taxon>Fagaceae</taxon>
        <taxon>Quercus</taxon>
    </lineage>
</organism>
<dbReference type="SMART" id="SM00717">
    <property type="entry name" value="SANT"/>
    <property type="match status" value="1"/>
</dbReference>
<reference evidence="6" key="2">
    <citation type="submission" date="2021-01" db="UniProtKB">
        <authorList>
            <consortium name="EnsemblPlants"/>
        </authorList>
    </citation>
    <scope>IDENTIFICATION</scope>
</reference>
<gene>
    <name evidence="6" type="primary">LOC115960544</name>
</gene>
<evidence type="ECO:0000313" key="7">
    <source>
        <dbReference type="Proteomes" id="UP000594261"/>
    </source>
</evidence>
<dbReference type="SUPFAM" id="SSF46689">
    <property type="entry name" value="Homeodomain-like"/>
    <property type="match status" value="1"/>
</dbReference>
<dbReference type="Proteomes" id="UP000594261">
    <property type="component" value="Chromosome 9"/>
</dbReference>
<feature type="region of interest" description="Disordered" evidence="3">
    <location>
        <begin position="321"/>
        <end position="359"/>
    </location>
</feature>
<dbReference type="PROSITE" id="PS51294">
    <property type="entry name" value="HTH_MYB"/>
    <property type="match status" value="1"/>
</dbReference>
<dbReference type="FunCoup" id="A0A7N2MHL1">
    <property type="interactions" value="364"/>
</dbReference>
<feature type="compositionally biased region" description="Polar residues" evidence="3">
    <location>
        <begin position="525"/>
        <end position="547"/>
    </location>
</feature>
<evidence type="ECO:0000256" key="2">
    <source>
        <dbReference type="ARBA" id="ARBA00023242"/>
    </source>
</evidence>
<dbReference type="OMA" id="HSMTEMP"/>
<dbReference type="Gramene" id="QL09p017848:mrna">
    <property type="protein sequence ID" value="QL09p017848:mrna"/>
    <property type="gene ID" value="QL09p017848"/>
</dbReference>
<dbReference type="InterPro" id="IPR017930">
    <property type="entry name" value="Myb_dom"/>
</dbReference>
<dbReference type="GeneID" id="115960544"/>
<dbReference type="CDD" id="cd11660">
    <property type="entry name" value="SANT_TRF"/>
    <property type="match status" value="1"/>
</dbReference>